<dbReference type="EMBL" id="CP113088">
    <property type="protein sequence ID" value="WAC01545.1"/>
    <property type="molecule type" value="Genomic_DNA"/>
</dbReference>
<dbReference type="KEGG" id="lnu:N7U66_16500"/>
<keyword evidence="2" id="KW-1185">Reference proteome</keyword>
<reference evidence="1" key="1">
    <citation type="submission" date="2022-11" db="EMBL/GenBank/DDBJ databases">
        <title>Lacinutrix neustonica HL-RS19T sp. nov., isolated from the surface microlayer sample of brackish Lake Shihwa.</title>
        <authorList>
            <person name="Choi J.Y."/>
            <person name="Hwang C.Y."/>
        </authorList>
    </citation>
    <scope>NUCLEOTIDE SEQUENCE</scope>
    <source>
        <strain evidence="1">HL-RS19</strain>
    </source>
</reference>
<evidence type="ECO:0008006" key="3">
    <source>
        <dbReference type="Google" id="ProtNLM"/>
    </source>
</evidence>
<accession>A0A9E8MWG1</accession>
<dbReference type="Proteomes" id="UP001164705">
    <property type="component" value="Chromosome"/>
</dbReference>
<dbReference type="AlphaFoldDB" id="A0A9E8MWG1"/>
<evidence type="ECO:0000313" key="2">
    <source>
        <dbReference type="Proteomes" id="UP001164705"/>
    </source>
</evidence>
<proteinExistence type="predicted"/>
<gene>
    <name evidence="1" type="ORF">N7U66_16500</name>
</gene>
<name>A0A9E8MWG1_9FLAO</name>
<dbReference type="RefSeq" id="WP_267676158.1">
    <property type="nucleotide sequence ID" value="NZ_CP113088.1"/>
</dbReference>
<evidence type="ECO:0000313" key="1">
    <source>
        <dbReference type="EMBL" id="WAC01545.1"/>
    </source>
</evidence>
<sequence length="182" mass="21225">MGLGFFELGWNWKTGLFKESNFARVKYGFSFQWNKYDLKDNKFFVQNGNTTTIETFPSDLKQAKFRTTNLVFPLYFEFGPSKKVEKKDRIRYYTQDQFKFGIGGYGGINLSAKQKLWYKEDGKRVKQKIQQDYNVNPFVYGVGAYVGVGDISLYAKYDLSETFKSNTFKQNNISLGVRIDLD</sequence>
<organism evidence="1 2">
    <name type="scientific">Lacinutrix neustonica</name>
    <dbReference type="NCBI Taxonomy" id="2980107"/>
    <lineage>
        <taxon>Bacteria</taxon>
        <taxon>Pseudomonadati</taxon>
        <taxon>Bacteroidota</taxon>
        <taxon>Flavobacteriia</taxon>
        <taxon>Flavobacteriales</taxon>
        <taxon>Flavobacteriaceae</taxon>
        <taxon>Lacinutrix</taxon>
    </lineage>
</organism>
<protein>
    <recommendedName>
        <fullName evidence="3">Outer membrane protein beta-barrel domain-containing protein</fullName>
    </recommendedName>
</protein>